<proteinExistence type="predicted"/>
<dbReference type="AlphaFoldDB" id="W1WZK7"/>
<dbReference type="EMBL" id="AZMM01018123">
    <property type="protein sequence ID" value="ETJ23528.1"/>
    <property type="molecule type" value="Genomic_DNA"/>
</dbReference>
<feature type="non-terminal residue" evidence="1">
    <location>
        <position position="75"/>
    </location>
</feature>
<accession>W1WZK7</accession>
<organism evidence="1">
    <name type="scientific">human gut metagenome</name>
    <dbReference type="NCBI Taxonomy" id="408170"/>
    <lineage>
        <taxon>unclassified sequences</taxon>
        <taxon>metagenomes</taxon>
        <taxon>organismal metagenomes</taxon>
    </lineage>
</organism>
<protein>
    <submittedName>
        <fullName evidence="1">Type III restriction protein res subunit</fullName>
    </submittedName>
</protein>
<comment type="caution">
    <text evidence="1">The sequence shown here is derived from an EMBL/GenBank/DDBJ whole genome shotgun (WGS) entry which is preliminary data.</text>
</comment>
<gene>
    <name evidence="1" type="ORF">Q604_UNBC18123G0001</name>
</gene>
<evidence type="ECO:0000313" key="1">
    <source>
        <dbReference type="EMBL" id="ETJ23528.1"/>
    </source>
</evidence>
<reference evidence="1" key="1">
    <citation type="submission" date="2013-12" db="EMBL/GenBank/DDBJ databases">
        <title>A Varibaculum cambriense genome reconstructed from a premature infant gut community with otherwise low bacterial novelty that shifts toward anaerobic metabolism during the third week of life.</title>
        <authorList>
            <person name="Brown C.T."/>
            <person name="Sharon I."/>
            <person name="Thomas B.C."/>
            <person name="Castelle C.J."/>
            <person name="Morowitz M.J."/>
            <person name="Banfield J.F."/>
        </authorList>
    </citation>
    <scope>NUCLEOTIDE SEQUENCE</scope>
</reference>
<name>W1WZK7_9ZZZZ</name>
<sequence>AREITEEFDLYWNSKFSIPYEDFIPWYKPRWVRPERASQKTVAEQFRKIDLGQLEPNSMQQQFIANFNELRANNA</sequence>
<feature type="non-terminal residue" evidence="1">
    <location>
        <position position="1"/>
    </location>
</feature>